<feature type="non-terminal residue" evidence="2">
    <location>
        <position position="272"/>
    </location>
</feature>
<dbReference type="Proteomes" id="UP000592294">
    <property type="component" value="Unassembled WGS sequence"/>
</dbReference>
<dbReference type="InterPro" id="IPR014735">
    <property type="entry name" value="Transposase_Tn5-like_N"/>
</dbReference>
<proteinExistence type="predicted"/>
<dbReference type="RefSeq" id="WP_176978483.1">
    <property type="nucleotide sequence ID" value="NZ_JABZEO010000061.1"/>
</dbReference>
<gene>
    <name evidence="2" type="ORF">HW932_21455</name>
</gene>
<reference evidence="2 3" key="1">
    <citation type="submission" date="2020-06" db="EMBL/GenBank/DDBJ databases">
        <title>Whole-genome sequence of Allochromatium humboldtianum DSM 21881, type strain.</title>
        <authorList>
            <person name="Kyndt J.A."/>
            <person name="Meyer T.E."/>
        </authorList>
    </citation>
    <scope>NUCLEOTIDE SEQUENCE [LARGE SCALE GENOMIC DNA]</scope>
    <source>
        <strain evidence="2 3">DSM 21881</strain>
    </source>
</reference>
<dbReference type="InterPro" id="IPR047768">
    <property type="entry name" value="Tn5p-like"/>
</dbReference>
<dbReference type="InterPro" id="IPR012337">
    <property type="entry name" value="RNaseH-like_sf"/>
</dbReference>
<feature type="domain" description="Transposase Tn5-like N-terminal" evidence="1">
    <location>
        <begin position="1"/>
        <end position="56"/>
    </location>
</feature>
<comment type="caution">
    <text evidence="2">The sequence shown here is derived from an EMBL/GenBank/DDBJ whole genome shotgun (WGS) entry which is preliminary data.</text>
</comment>
<evidence type="ECO:0000259" key="1">
    <source>
        <dbReference type="Pfam" id="PF14706"/>
    </source>
</evidence>
<keyword evidence="3" id="KW-1185">Reference proteome</keyword>
<feature type="non-terminal residue" evidence="2">
    <location>
        <position position="1"/>
    </location>
</feature>
<dbReference type="Pfam" id="PF14706">
    <property type="entry name" value="Tnp_DNA_bind"/>
    <property type="match status" value="1"/>
</dbReference>
<evidence type="ECO:0000313" key="2">
    <source>
        <dbReference type="EMBL" id="NVZ11811.1"/>
    </source>
</evidence>
<sequence length="272" mass="30818">WAAEEFETLDLGDARRNRRAIELLNDLGERPTASIPGACRGWAEIQAAYRFLGNDRYDWLDLLEPHRVCTQARMAAHPVVLCTQDTTQLDFNGQVIEGLGPLSYEAQRGMYLHPTYAITPQREPLGVLDAWMWAREFKDAEGQRGGEPESRRWMEGYARVAELAAGLPDTRLVYVADREADLLPLMIRARDLEHPADWLIRAKHNRVLPDGDGEKLWARVLATEPLGEVHFTLAPGRGRRSRDVRQALYAHRVSVSDRRGGRVDATCVIARE</sequence>
<protein>
    <submittedName>
        <fullName evidence="2">Transposase</fullName>
    </submittedName>
</protein>
<name>A0A850RQJ6_9GAMM</name>
<accession>A0A850RQJ6</accession>
<dbReference type="PANTHER" id="PTHR37319">
    <property type="entry name" value="TRANSPOSASE"/>
    <property type="match status" value="1"/>
</dbReference>
<dbReference type="Gene3D" id="3.90.350.10">
    <property type="entry name" value="Transposase Inhibitor Protein From Tn5, Chain A, domain 1"/>
    <property type="match status" value="1"/>
</dbReference>
<evidence type="ECO:0000313" key="3">
    <source>
        <dbReference type="Proteomes" id="UP000592294"/>
    </source>
</evidence>
<dbReference type="EMBL" id="JABZEO010000061">
    <property type="protein sequence ID" value="NVZ11811.1"/>
    <property type="molecule type" value="Genomic_DNA"/>
</dbReference>
<dbReference type="Gene3D" id="1.10.246.40">
    <property type="entry name" value="Tn5 transposase, domain 1"/>
    <property type="match status" value="1"/>
</dbReference>
<dbReference type="PANTHER" id="PTHR37319:SF1">
    <property type="entry name" value="TRANSPOSASE TN5 DIMERISATION DOMAIN-CONTAINING PROTEIN"/>
    <property type="match status" value="1"/>
</dbReference>
<organism evidence="2 3">
    <name type="scientific">Allochromatium humboldtianum</name>
    <dbReference type="NCBI Taxonomy" id="504901"/>
    <lineage>
        <taxon>Bacteria</taxon>
        <taxon>Pseudomonadati</taxon>
        <taxon>Pseudomonadota</taxon>
        <taxon>Gammaproteobacteria</taxon>
        <taxon>Chromatiales</taxon>
        <taxon>Chromatiaceae</taxon>
        <taxon>Allochromatium</taxon>
    </lineage>
</organism>
<dbReference type="InterPro" id="IPR038215">
    <property type="entry name" value="TN5-like_N_sf"/>
</dbReference>
<dbReference type="AlphaFoldDB" id="A0A850RQJ6"/>
<dbReference type="SUPFAM" id="SSF53098">
    <property type="entry name" value="Ribonuclease H-like"/>
    <property type="match status" value="1"/>
</dbReference>